<dbReference type="InterPro" id="IPR003029">
    <property type="entry name" value="S1_domain"/>
</dbReference>
<dbReference type="GO" id="GO:0003723">
    <property type="term" value="F:RNA binding"/>
    <property type="evidence" value="ECO:0007669"/>
    <property type="project" value="TreeGrafter"/>
</dbReference>
<evidence type="ECO:0000259" key="1">
    <source>
        <dbReference type="PROSITE" id="PS50126"/>
    </source>
</evidence>
<reference evidence="2" key="1">
    <citation type="submission" date="2022-01" db="EMBL/GenBank/DDBJ databases">
        <title>Comparative genomics reveals a dynamic genome evolution in the ectomycorrhizal milk-cap (Lactarius) mushrooms.</title>
        <authorList>
            <consortium name="DOE Joint Genome Institute"/>
            <person name="Lebreton A."/>
            <person name="Tang N."/>
            <person name="Kuo A."/>
            <person name="LaButti K."/>
            <person name="Drula E."/>
            <person name="Barry K."/>
            <person name="Clum A."/>
            <person name="Lipzen A."/>
            <person name="Mousain D."/>
            <person name="Ng V."/>
            <person name="Wang R."/>
            <person name="Wang X."/>
            <person name="Dai Y."/>
            <person name="Henrissat B."/>
            <person name="Grigoriev I.V."/>
            <person name="Guerin-Laguette A."/>
            <person name="Yu F."/>
            <person name="Martin F.M."/>
        </authorList>
    </citation>
    <scope>NUCLEOTIDE SEQUENCE</scope>
    <source>
        <strain evidence="2">QP</strain>
    </source>
</reference>
<gene>
    <name evidence="2" type="ORF">EDB92DRAFT_1797257</name>
</gene>
<dbReference type="EMBL" id="JAKELL010000022">
    <property type="protein sequence ID" value="KAH8992521.1"/>
    <property type="molecule type" value="Genomic_DNA"/>
</dbReference>
<keyword evidence="3" id="KW-1185">Reference proteome</keyword>
<dbReference type="AlphaFoldDB" id="A0AAD4LLA5"/>
<feature type="domain" description="S1 motif" evidence="1">
    <location>
        <begin position="87"/>
        <end position="155"/>
    </location>
</feature>
<dbReference type="InterPro" id="IPR045209">
    <property type="entry name" value="Rrp5"/>
</dbReference>
<organism evidence="2 3">
    <name type="scientific">Lactarius akahatsu</name>
    <dbReference type="NCBI Taxonomy" id="416441"/>
    <lineage>
        <taxon>Eukaryota</taxon>
        <taxon>Fungi</taxon>
        <taxon>Dikarya</taxon>
        <taxon>Basidiomycota</taxon>
        <taxon>Agaricomycotina</taxon>
        <taxon>Agaricomycetes</taxon>
        <taxon>Russulales</taxon>
        <taxon>Russulaceae</taxon>
        <taxon>Lactarius</taxon>
    </lineage>
</organism>
<protein>
    <recommendedName>
        <fullName evidence="1">S1 motif domain-containing protein</fullName>
    </recommendedName>
</protein>
<sequence length="179" mass="19404">MDADDELPDDDKVEGVDARTSRALDLFDLFRSGQYLRCVVVAAGATKTAAGSGRARDDIEKVSRRVELSLIPEHVNQGVVKTDLKSGFTMSASVKSIEDHGYILNLGIPEVSGFLSFKDAKKALEGSKRLTVGAIVDVSVLKMLSNRRTCNVTINPPSVRVSHVCPRLLFAALIISFDL</sequence>
<dbReference type="InterPro" id="IPR012340">
    <property type="entry name" value="NA-bd_OB-fold"/>
</dbReference>
<dbReference type="PANTHER" id="PTHR23270">
    <property type="entry name" value="PROGRAMMED CELL DEATH PROTEIN 11 PRE-RRNA PROCESSING PROTEIN RRP5"/>
    <property type="match status" value="1"/>
</dbReference>
<dbReference type="PANTHER" id="PTHR23270:SF10">
    <property type="entry name" value="PROTEIN RRP5 HOMOLOG"/>
    <property type="match status" value="1"/>
</dbReference>
<evidence type="ECO:0000313" key="3">
    <source>
        <dbReference type="Proteomes" id="UP001201163"/>
    </source>
</evidence>
<dbReference type="FunFam" id="2.40.50.140:FF:000148">
    <property type="entry name" value="protein RRP5 homolog isoform X1"/>
    <property type="match status" value="1"/>
</dbReference>
<evidence type="ECO:0000313" key="2">
    <source>
        <dbReference type="EMBL" id="KAH8992521.1"/>
    </source>
</evidence>
<comment type="caution">
    <text evidence="2">The sequence shown here is derived from an EMBL/GenBank/DDBJ whole genome shotgun (WGS) entry which is preliminary data.</text>
</comment>
<dbReference type="Proteomes" id="UP001201163">
    <property type="component" value="Unassembled WGS sequence"/>
</dbReference>
<dbReference type="Gene3D" id="2.40.50.140">
    <property type="entry name" value="Nucleic acid-binding proteins"/>
    <property type="match status" value="1"/>
</dbReference>
<dbReference type="SUPFAM" id="SSF50249">
    <property type="entry name" value="Nucleic acid-binding proteins"/>
    <property type="match status" value="1"/>
</dbReference>
<name>A0AAD4LLA5_9AGAM</name>
<accession>A0AAD4LLA5</accession>
<dbReference type="GO" id="GO:0032040">
    <property type="term" value="C:small-subunit processome"/>
    <property type="evidence" value="ECO:0007669"/>
    <property type="project" value="TreeGrafter"/>
</dbReference>
<dbReference type="GO" id="GO:0006364">
    <property type="term" value="P:rRNA processing"/>
    <property type="evidence" value="ECO:0007669"/>
    <property type="project" value="InterPro"/>
</dbReference>
<dbReference type="PROSITE" id="PS50126">
    <property type="entry name" value="S1"/>
    <property type="match status" value="1"/>
</dbReference>
<proteinExistence type="predicted"/>